<dbReference type="GO" id="GO:0016740">
    <property type="term" value="F:transferase activity"/>
    <property type="evidence" value="ECO:0007669"/>
    <property type="project" value="UniProtKB-KW"/>
</dbReference>
<dbReference type="PANTHER" id="PTHR43630">
    <property type="entry name" value="POLY-BETA-1,6-N-ACETYL-D-GLUCOSAMINE SYNTHASE"/>
    <property type="match status" value="1"/>
</dbReference>
<dbReference type="Pfam" id="PF00535">
    <property type="entry name" value="Glycos_transf_2"/>
    <property type="match status" value="1"/>
</dbReference>
<reference evidence="3" key="1">
    <citation type="submission" date="2020-04" db="EMBL/GenBank/DDBJ databases">
        <authorList>
            <person name="Chiriac C."/>
            <person name="Salcher M."/>
            <person name="Ghai R."/>
            <person name="Kavagutti S V."/>
        </authorList>
    </citation>
    <scope>NUCLEOTIDE SEQUENCE</scope>
</reference>
<dbReference type="SUPFAM" id="SSF53448">
    <property type="entry name" value="Nucleotide-diphospho-sugar transferases"/>
    <property type="match status" value="1"/>
</dbReference>
<protein>
    <submittedName>
        <fullName evidence="3">Glycosyltransferase 2-like</fullName>
    </submittedName>
</protein>
<proteinExistence type="predicted"/>
<name>A0A6J5NV30_9CAUD</name>
<keyword evidence="3" id="KW-0808">Transferase</keyword>
<feature type="domain" description="Glycosyltransferase 2-like" evidence="1">
    <location>
        <begin position="5"/>
        <end position="142"/>
    </location>
</feature>
<organism evidence="3">
    <name type="scientific">uncultured Caudovirales phage</name>
    <dbReference type="NCBI Taxonomy" id="2100421"/>
    <lineage>
        <taxon>Viruses</taxon>
        <taxon>Duplodnaviria</taxon>
        <taxon>Heunggongvirae</taxon>
        <taxon>Uroviricota</taxon>
        <taxon>Caudoviricetes</taxon>
        <taxon>Peduoviridae</taxon>
        <taxon>Maltschvirus</taxon>
        <taxon>Maltschvirus maltsch</taxon>
    </lineage>
</organism>
<gene>
    <name evidence="2" type="ORF">UFOVP436_154</name>
    <name evidence="3" type="ORF">UFOVP784_154</name>
</gene>
<dbReference type="Gene3D" id="3.90.550.10">
    <property type="entry name" value="Spore Coat Polysaccharide Biosynthesis Protein SpsA, Chain A"/>
    <property type="match status" value="1"/>
</dbReference>
<evidence type="ECO:0000313" key="3">
    <source>
        <dbReference type="EMBL" id="CAB4162863.1"/>
    </source>
</evidence>
<evidence type="ECO:0000313" key="2">
    <source>
        <dbReference type="EMBL" id="CAB4143478.1"/>
    </source>
</evidence>
<dbReference type="InterPro" id="IPR029044">
    <property type="entry name" value="Nucleotide-diphossugar_trans"/>
</dbReference>
<evidence type="ECO:0000259" key="1">
    <source>
        <dbReference type="Pfam" id="PF00535"/>
    </source>
</evidence>
<dbReference type="PANTHER" id="PTHR43630:SF2">
    <property type="entry name" value="GLYCOSYLTRANSFERASE"/>
    <property type="match status" value="1"/>
</dbReference>
<dbReference type="EMBL" id="LR796737">
    <property type="protein sequence ID" value="CAB4162863.1"/>
    <property type="molecule type" value="Genomic_DNA"/>
</dbReference>
<dbReference type="InterPro" id="IPR001173">
    <property type="entry name" value="Glyco_trans_2-like"/>
</dbReference>
<dbReference type="EMBL" id="LR796418">
    <property type="protein sequence ID" value="CAB4143478.1"/>
    <property type="molecule type" value="Genomic_DNA"/>
</dbReference>
<sequence>MVGRNESSKYLKQVLERLKQQVDKIVFTDDCSEDNTAEIAALYAHVYVNEEPLFTVNEGALRAKAWANLEQHASEGDWIIAIDCDEMLYDAKDINTVSVKNILDQSPYDVVNVRFYHMWNETQYRVDKLWAPNNSSRIFRFKNGGKFLDRKLACGSEPTYVVEDIRRRNYWVHSGLVMQHLGYTKDADKQLKHTRYINLDKGEFHNIKHIESIIDPNPTLITWGNFGI</sequence>
<accession>A0A6J5NV30</accession>